<dbReference type="KEGG" id="ruv:EC9_39180"/>
<dbReference type="RefSeq" id="WP_246105764.1">
    <property type="nucleotide sequence ID" value="NZ_CP036261.1"/>
</dbReference>
<organism evidence="2 3">
    <name type="scientific">Rosistilla ulvae</name>
    <dbReference type="NCBI Taxonomy" id="1930277"/>
    <lineage>
        <taxon>Bacteria</taxon>
        <taxon>Pseudomonadati</taxon>
        <taxon>Planctomycetota</taxon>
        <taxon>Planctomycetia</taxon>
        <taxon>Pirellulales</taxon>
        <taxon>Pirellulaceae</taxon>
        <taxon>Rosistilla</taxon>
    </lineage>
</organism>
<reference evidence="2 3" key="1">
    <citation type="submission" date="2019-02" db="EMBL/GenBank/DDBJ databases">
        <title>Deep-cultivation of Planctomycetes and their phenomic and genomic characterization uncovers novel biology.</title>
        <authorList>
            <person name="Wiegand S."/>
            <person name="Jogler M."/>
            <person name="Boedeker C."/>
            <person name="Pinto D."/>
            <person name="Vollmers J."/>
            <person name="Rivas-Marin E."/>
            <person name="Kohn T."/>
            <person name="Peeters S.H."/>
            <person name="Heuer A."/>
            <person name="Rast P."/>
            <person name="Oberbeckmann S."/>
            <person name="Bunk B."/>
            <person name="Jeske O."/>
            <person name="Meyerdierks A."/>
            <person name="Storesund J.E."/>
            <person name="Kallscheuer N."/>
            <person name="Luecker S."/>
            <person name="Lage O.M."/>
            <person name="Pohl T."/>
            <person name="Merkel B.J."/>
            <person name="Hornburger P."/>
            <person name="Mueller R.-W."/>
            <person name="Bruemmer F."/>
            <person name="Labrenz M."/>
            <person name="Spormann A.M."/>
            <person name="Op den Camp H."/>
            <person name="Overmann J."/>
            <person name="Amann R."/>
            <person name="Jetten M.S.M."/>
            <person name="Mascher T."/>
            <person name="Medema M.H."/>
            <person name="Devos D.P."/>
            <person name="Kaster A.-K."/>
            <person name="Ovreas L."/>
            <person name="Rohde M."/>
            <person name="Galperin M.Y."/>
            <person name="Jogler C."/>
        </authorList>
    </citation>
    <scope>NUCLEOTIDE SEQUENCE [LARGE SCALE GENOMIC DNA]</scope>
    <source>
        <strain evidence="2 3">EC9</strain>
    </source>
</reference>
<feature type="signal peptide" evidence="1">
    <location>
        <begin position="1"/>
        <end position="21"/>
    </location>
</feature>
<keyword evidence="3" id="KW-1185">Reference proteome</keyword>
<dbReference type="PROSITE" id="PS51257">
    <property type="entry name" value="PROKAR_LIPOPROTEIN"/>
    <property type="match status" value="1"/>
</dbReference>
<evidence type="ECO:0000313" key="3">
    <source>
        <dbReference type="Proteomes" id="UP000319557"/>
    </source>
</evidence>
<dbReference type="EMBL" id="CP036261">
    <property type="protein sequence ID" value="QDS89718.1"/>
    <property type="molecule type" value="Genomic_DNA"/>
</dbReference>
<keyword evidence="1" id="KW-0732">Signal</keyword>
<accession>A0A517M4D2</accession>
<dbReference type="Proteomes" id="UP000319557">
    <property type="component" value="Chromosome"/>
</dbReference>
<protein>
    <submittedName>
        <fullName evidence="2">Uncharacterized protein</fullName>
    </submittedName>
</protein>
<gene>
    <name evidence="2" type="ORF">EC9_39180</name>
</gene>
<evidence type="ECO:0000313" key="2">
    <source>
        <dbReference type="EMBL" id="QDS89718.1"/>
    </source>
</evidence>
<feature type="chain" id="PRO_5022231447" evidence="1">
    <location>
        <begin position="22"/>
        <end position="141"/>
    </location>
</feature>
<proteinExistence type="predicted"/>
<sequence length="141" mass="14427" precursor="true">MKQLLVVAGLLCLLSSTGGCAKAWTRGGCSSASCECGQGQCNNGGCQSCQGQGQCSSGQCGNGARGMGSCCRGGVSTGCRPANLSWQQGGTDYGHNLTYPQVKNGQMQQNPGPPAASTAYPYYTTRGPRDFLNANPPSIGY</sequence>
<evidence type="ECO:0000256" key="1">
    <source>
        <dbReference type="SAM" id="SignalP"/>
    </source>
</evidence>
<dbReference type="AlphaFoldDB" id="A0A517M4D2"/>
<name>A0A517M4D2_9BACT</name>